<comment type="subcellular location">
    <subcellularLocation>
        <location evidence="1">Cell membrane</location>
        <topology evidence="1">Multi-pass membrane protein</topology>
    </subcellularLocation>
</comment>
<feature type="transmembrane region" description="Helical" evidence="7">
    <location>
        <begin position="272"/>
        <end position="290"/>
    </location>
</feature>
<dbReference type="InterPro" id="IPR002668">
    <property type="entry name" value="CNT_N_dom"/>
</dbReference>
<keyword evidence="4 7" id="KW-0812">Transmembrane</keyword>
<dbReference type="GO" id="GO:0015293">
    <property type="term" value="F:symporter activity"/>
    <property type="evidence" value="ECO:0007669"/>
    <property type="project" value="TreeGrafter"/>
</dbReference>
<feature type="transmembrane region" description="Helical" evidence="7">
    <location>
        <begin position="6"/>
        <end position="22"/>
    </location>
</feature>
<keyword evidence="3" id="KW-1003">Cell membrane</keyword>
<accession>A0A3N4H2Q1</accession>
<feature type="transmembrane region" description="Helical" evidence="7">
    <location>
        <begin position="164"/>
        <end position="184"/>
    </location>
</feature>
<evidence type="ECO:0000256" key="5">
    <source>
        <dbReference type="ARBA" id="ARBA00022989"/>
    </source>
</evidence>
<dbReference type="AlphaFoldDB" id="A0A3N4H2Q1"/>
<dbReference type="EMBL" id="RKMG01000002">
    <property type="protein sequence ID" value="RPA65090.1"/>
    <property type="molecule type" value="Genomic_DNA"/>
</dbReference>
<dbReference type="PANTHER" id="PTHR10590:SF23">
    <property type="entry name" value="NUPC_NUPG FAMILY NUCLEOSIDE CNT TRANSPORTER"/>
    <property type="match status" value="1"/>
</dbReference>
<comment type="caution">
    <text evidence="11">The sequence shown here is derived from an EMBL/GenBank/DDBJ whole genome shotgun (WGS) entry which is preliminary data.</text>
</comment>
<feature type="transmembrane region" description="Helical" evidence="7">
    <location>
        <begin position="378"/>
        <end position="396"/>
    </location>
</feature>
<feature type="transmembrane region" description="Helical" evidence="7">
    <location>
        <begin position="87"/>
        <end position="106"/>
    </location>
</feature>
<organism evidence="11 12">
    <name type="scientific">Aerococcus agrisoli</name>
    <dbReference type="NCBI Taxonomy" id="2487350"/>
    <lineage>
        <taxon>Bacteria</taxon>
        <taxon>Bacillati</taxon>
        <taxon>Bacillota</taxon>
        <taxon>Bacilli</taxon>
        <taxon>Lactobacillales</taxon>
        <taxon>Aerococcaceae</taxon>
        <taxon>Aerococcus</taxon>
    </lineage>
</organism>
<gene>
    <name evidence="11" type="ORF">EF384_01385</name>
</gene>
<feature type="domain" description="Concentrative nucleoside transporter N-terminal" evidence="8">
    <location>
        <begin position="8"/>
        <end position="80"/>
    </location>
</feature>
<dbReference type="InterPro" id="IPR011642">
    <property type="entry name" value="Gate_dom"/>
</dbReference>
<dbReference type="OrthoDB" id="9766455at2"/>
<feature type="transmembrane region" description="Helical" evidence="7">
    <location>
        <begin position="244"/>
        <end position="265"/>
    </location>
</feature>
<dbReference type="GO" id="GO:0005886">
    <property type="term" value="C:plasma membrane"/>
    <property type="evidence" value="ECO:0007669"/>
    <property type="project" value="UniProtKB-SubCell"/>
</dbReference>
<evidence type="ECO:0000313" key="12">
    <source>
        <dbReference type="Proteomes" id="UP000273977"/>
    </source>
</evidence>
<dbReference type="Pfam" id="PF01773">
    <property type="entry name" value="Nucleos_tra2_N"/>
    <property type="match status" value="1"/>
</dbReference>
<name>A0A3N4H2Q1_9LACT</name>
<evidence type="ECO:0000259" key="9">
    <source>
        <dbReference type="Pfam" id="PF07662"/>
    </source>
</evidence>
<evidence type="ECO:0000259" key="10">
    <source>
        <dbReference type="Pfam" id="PF07670"/>
    </source>
</evidence>
<dbReference type="Pfam" id="PF07670">
    <property type="entry name" value="Gate"/>
    <property type="match status" value="1"/>
</dbReference>
<evidence type="ECO:0000256" key="2">
    <source>
        <dbReference type="ARBA" id="ARBA00009033"/>
    </source>
</evidence>
<dbReference type="InterPro" id="IPR011657">
    <property type="entry name" value="CNT_C_dom"/>
</dbReference>
<feature type="transmembrane region" description="Helical" evidence="7">
    <location>
        <begin position="34"/>
        <end position="67"/>
    </location>
</feature>
<reference evidence="11 12" key="1">
    <citation type="submission" date="2018-11" db="EMBL/GenBank/DDBJ databases">
        <title>Aerococcus sp. SJQ22, whole genome shotgun sequence.</title>
        <authorList>
            <person name="Sun L."/>
            <person name="Gao X."/>
            <person name="Chen W."/>
            <person name="Huang K."/>
        </authorList>
    </citation>
    <scope>NUCLEOTIDE SEQUENCE [LARGE SCALE GENOMIC DNA]</scope>
    <source>
        <strain evidence="11 12">SJQ22</strain>
    </source>
</reference>
<dbReference type="GO" id="GO:0005337">
    <property type="term" value="F:nucleoside transmembrane transporter activity"/>
    <property type="evidence" value="ECO:0007669"/>
    <property type="project" value="InterPro"/>
</dbReference>
<evidence type="ECO:0000256" key="7">
    <source>
        <dbReference type="SAM" id="Phobius"/>
    </source>
</evidence>
<protein>
    <submittedName>
        <fullName evidence="11">NupC/NupG family nucleoside CNT transporter</fullName>
    </submittedName>
</protein>
<keyword evidence="12" id="KW-1185">Reference proteome</keyword>
<evidence type="ECO:0000256" key="6">
    <source>
        <dbReference type="ARBA" id="ARBA00023136"/>
    </source>
</evidence>
<dbReference type="InterPro" id="IPR008276">
    <property type="entry name" value="C_nuclsd_transpt"/>
</dbReference>
<feature type="transmembrane region" description="Helical" evidence="7">
    <location>
        <begin position="118"/>
        <end position="144"/>
    </location>
</feature>
<feature type="transmembrane region" description="Helical" evidence="7">
    <location>
        <begin position="337"/>
        <end position="358"/>
    </location>
</feature>
<dbReference type="RefSeq" id="WP_123779193.1">
    <property type="nucleotide sequence ID" value="NZ_RKMG01000002.1"/>
</dbReference>
<evidence type="ECO:0000256" key="3">
    <source>
        <dbReference type="ARBA" id="ARBA00022475"/>
    </source>
</evidence>
<feature type="domain" description="Nucleoside transporter/FeoB GTPase Gate" evidence="10">
    <location>
        <begin position="89"/>
        <end position="187"/>
    </location>
</feature>
<proteinExistence type="inferred from homology"/>
<dbReference type="PANTHER" id="PTHR10590">
    <property type="entry name" value="SODIUM/NUCLEOSIDE COTRANSPORTER"/>
    <property type="match status" value="1"/>
</dbReference>
<evidence type="ECO:0000256" key="4">
    <source>
        <dbReference type="ARBA" id="ARBA00022692"/>
    </source>
</evidence>
<dbReference type="Proteomes" id="UP000273977">
    <property type="component" value="Unassembled WGS sequence"/>
</dbReference>
<evidence type="ECO:0000256" key="1">
    <source>
        <dbReference type="ARBA" id="ARBA00004651"/>
    </source>
</evidence>
<dbReference type="Pfam" id="PF07662">
    <property type="entry name" value="Nucleos_tra2_C"/>
    <property type="match status" value="1"/>
</dbReference>
<feature type="transmembrane region" description="Helical" evidence="7">
    <location>
        <begin position="191"/>
        <end position="213"/>
    </location>
</feature>
<keyword evidence="6 7" id="KW-0472">Membrane</keyword>
<evidence type="ECO:0000259" key="8">
    <source>
        <dbReference type="Pfam" id="PF01773"/>
    </source>
</evidence>
<keyword evidence="5 7" id="KW-1133">Transmembrane helix</keyword>
<feature type="domain" description="Concentrative nucleoside transporter C-terminal" evidence="9">
    <location>
        <begin position="192"/>
        <end position="394"/>
    </location>
</feature>
<sequence length="397" mass="42443">MSIIRGIIGLAIIGLITWLLSKDRKNARFKQVGILLVIMFVFAFIGLQTSFGIAVLEGISAFFNWLILQANGGTQFVFGEQSTEYGIFFFNVLMPIVFISGLIGILQYTKVLPVVAKYVGKALNLITGMGGNESYAATMMAMLGQSNGFISIKKYMDKFSPDQIFTFSLLGLSCVSATTIASYMQMVDGKFVVVAILLNVFAAFIVVSLMAPYDPNAVQVDFNPTEDIDDNTEKENFFAVLSDYISSGFQIALAIAGSLIGFNALITFLNSLATLAFGIDFTTILGYIFSPLALVMGVPTADAVHAGAIMASKLITNEFVALGELQTVAGSLSAKTLAMMSTYAISFSNIGTIGMIIASVKIMSGEQAKVVANNTGRLIVGSVIVSMISATIVGFFF</sequence>
<comment type="similarity">
    <text evidence="2">Belongs to the concentrative nucleoside transporter (CNT) (TC 2.A.41) family.</text>
</comment>
<evidence type="ECO:0000313" key="11">
    <source>
        <dbReference type="EMBL" id="RPA65090.1"/>
    </source>
</evidence>